<comment type="similarity">
    <text evidence="1">Belongs to the dynein light chain Tctex-type family.</text>
</comment>
<dbReference type="Proteomes" id="UP000694388">
    <property type="component" value="Unplaced"/>
</dbReference>
<dbReference type="AlphaFoldDB" id="A0A8C4Q2J9"/>
<sequence>MATDRMAEVSVLRPSAQHKYVRKECLFRKVMVKACIQEVLTEELAEKQYNSEETPVLTQQLVQVIREKVKSELNCVCSLRGSRRGVEMVVSRNTLDRCSWEYLI</sequence>
<proteinExistence type="inferred from homology"/>
<dbReference type="InterPro" id="IPR038586">
    <property type="entry name" value="Tctex-1-like_sf"/>
</dbReference>
<reference evidence="2" key="2">
    <citation type="submission" date="2025-09" db="UniProtKB">
        <authorList>
            <consortium name="Ensembl"/>
        </authorList>
    </citation>
    <scope>IDENTIFICATION</scope>
</reference>
<organism evidence="2 3">
    <name type="scientific">Eptatretus burgeri</name>
    <name type="common">Inshore hagfish</name>
    <dbReference type="NCBI Taxonomy" id="7764"/>
    <lineage>
        <taxon>Eukaryota</taxon>
        <taxon>Metazoa</taxon>
        <taxon>Chordata</taxon>
        <taxon>Craniata</taxon>
        <taxon>Vertebrata</taxon>
        <taxon>Cyclostomata</taxon>
        <taxon>Myxini</taxon>
        <taxon>Myxiniformes</taxon>
        <taxon>Myxinidae</taxon>
        <taxon>Eptatretinae</taxon>
        <taxon>Eptatretus</taxon>
    </lineage>
</organism>
<evidence type="ECO:0000256" key="1">
    <source>
        <dbReference type="ARBA" id="ARBA00005361"/>
    </source>
</evidence>
<keyword evidence="3" id="KW-1185">Reference proteome</keyword>
<protein>
    <submittedName>
        <fullName evidence="2">Uncharacterized protein</fullName>
    </submittedName>
</protein>
<reference evidence="2" key="1">
    <citation type="submission" date="2025-08" db="UniProtKB">
        <authorList>
            <consortium name="Ensembl"/>
        </authorList>
    </citation>
    <scope>IDENTIFICATION</scope>
</reference>
<name>A0A8C4Q2J9_EPTBU</name>
<dbReference type="Ensembl" id="ENSEBUT00000009454.1">
    <property type="protein sequence ID" value="ENSEBUP00000008939.1"/>
    <property type="gene ID" value="ENSEBUG00000005778.1"/>
</dbReference>
<dbReference type="Gene3D" id="3.30.1140.40">
    <property type="entry name" value="Tctex-1"/>
    <property type="match status" value="1"/>
</dbReference>
<accession>A0A8C4Q2J9</accession>
<evidence type="ECO:0000313" key="3">
    <source>
        <dbReference type="Proteomes" id="UP000694388"/>
    </source>
</evidence>
<evidence type="ECO:0000313" key="2">
    <source>
        <dbReference type="Ensembl" id="ENSEBUP00000008939.1"/>
    </source>
</evidence>
<dbReference type="Pfam" id="PF03645">
    <property type="entry name" value="Tctex-1"/>
    <property type="match status" value="1"/>
</dbReference>
<dbReference type="InterPro" id="IPR005334">
    <property type="entry name" value="Tctex-1-like"/>
</dbReference>